<dbReference type="Proteomes" id="UP000322873">
    <property type="component" value="Unassembled WGS sequence"/>
</dbReference>
<dbReference type="EMBL" id="VICG01000013">
    <property type="protein sequence ID" value="KAA8565973.1"/>
    <property type="molecule type" value="Genomic_DNA"/>
</dbReference>
<comment type="caution">
    <text evidence="1">The sequence shown here is derived from an EMBL/GenBank/DDBJ whole genome shotgun (WGS) entry which is preliminary data.</text>
</comment>
<evidence type="ECO:0000313" key="1">
    <source>
        <dbReference type="EMBL" id="KAA8565973.1"/>
    </source>
</evidence>
<gene>
    <name evidence="1" type="ORF">EYC84_009778</name>
</gene>
<keyword evidence="2" id="KW-1185">Reference proteome</keyword>
<proteinExistence type="predicted"/>
<dbReference type="AlphaFoldDB" id="A0A5M9JC78"/>
<evidence type="ECO:0000313" key="2">
    <source>
        <dbReference type="Proteomes" id="UP000322873"/>
    </source>
</evidence>
<accession>A0A5M9JC78</accession>
<protein>
    <submittedName>
        <fullName evidence="1">Uncharacterized protein</fullName>
    </submittedName>
</protein>
<name>A0A5M9JC78_MONFR</name>
<reference evidence="1 2" key="1">
    <citation type="submission" date="2019-06" db="EMBL/GenBank/DDBJ databases">
        <title>Genome Sequence of the Brown Rot Fungal Pathogen Monilinia fructicola.</title>
        <authorList>
            <person name="De Miccolis Angelini R.M."/>
            <person name="Landi L."/>
            <person name="Abate D."/>
            <person name="Pollastro S."/>
            <person name="Romanazzi G."/>
            <person name="Faretra F."/>
        </authorList>
    </citation>
    <scope>NUCLEOTIDE SEQUENCE [LARGE SCALE GENOMIC DNA]</scope>
    <source>
        <strain evidence="1 2">Mfrc123</strain>
    </source>
</reference>
<sequence length="72" mass="8067">MPWAEKQGKMKRYPFDILSACKLSAVHNLLKLFPAPLLQVTNDHYGGILKRIARLSVFIPISTSSRAILGED</sequence>
<organism evidence="1 2">
    <name type="scientific">Monilinia fructicola</name>
    <name type="common">Brown rot fungus</name>
    <name type="synonym">Ciboria fructicola</name>
    <dbReference type="NCBI Taxonomy" id="38448"/>
    <lineage>
        <taxon>Eukaryota</taxon>
        <taxon>Fungi</taxon>
        <taxon>Dikarya</taxon>
        <taxon>Ascomycota</taxon>
        <taxon>Pezizomycotina</taxon>
        <taxon>Leotiomycetes</taxon>
        <taxon>Helotiales</taxon>
        <taxon>Sclerotiniaceae</taxon>
        <taxon>Monilinia</taxon>
    </lineage>
</organism>